<name>G2H2F8_9ENTR</name>
<evidence type="ECO:0000313" key="5">
    <source>
        <dbReference type="EMBL" id="EGY27821.1"/>
    </source>
</evidence>
<organism evidence="5 6">
    <name type="scientific">Candidatus Regiella insecticola 5.15</name>
    <dbReference type="NCBI Taxonomy" id="1005043"/>
    <lineage>
        <taxon>Bacteria</taxon>
        <taxon>Pseudomonadati</taxon>
        <taxon>Pseudomonadota</taxon>
        <taxon>Gammaproteobacteria</taxon>
        <taxon>Enterobacterales</taxon>
        <taxon>Enterobacteriaceae</taxon>
        <taxon>aphid secondary symbionts</taxon>
        <taxon>Candidatus Regiella</taxon>
    </lineage>
</organism>
<dbReference type="PANTHER" id="PTHR38340">
    <property type="entry name" value="S-LAYER PROTEIN"/>
    <property type="match status" value="1"/>
</dbReference>
<dbReference type="GO" id="GO:0005576">
    <property type="term" value="C:extracellular region"/>
    <property type="evidence" value="ECO:0007669"/>
    <property type="project" value="UniProtKB-SubCell"/>
</dbReference>
<feature type="transmembrane region" description="Helical" evidence="4">
    <location>
        <begin position="679"/>
        <end position="702"/>
    </location>
</feature>
<dbReference type="Proteomes" id="UP000004116">
    <property type="component" value="Unassembled WGS sequence"/>
</dbReference>
<dbReference type="InterPro" id="IPR050557">
    <property type="entry name" value="RTX_toxin/Mannuronan_C5-epim"/>
</dbReference>
<gene>
    <name evidence="5" type="ORF">Rin_00022590</name>
</gene>
<feature type="transmembrane region" description="Helical" evidence="4">
    <location>
        <begin position="709"/>
        <end position="728"/>
    </location>
</feature>
<keyword evidence="4" id="KW-0812">Transmembrane</keyword>
<protein>
    <submittedName>
        <fullName evidence="5">RTX toxin</fullName>
    </submittedName>
</protein>
<dbReference type="PRINTS" id="PR00313">
    <property type="entry name" value="CABNDNGRPT"/>
</dbReference>
<keyword evidence="4" id="KW-1133">Transmembrane helix</keyword>
<dbReference type="EMBL" id="AGCA01000536">
    <property type="protein sequence ID" value="EGY27821.1"/>
    <property type="molecule type" value="Genomic_DNA"/>
</dbReference>
<evidence type="ECO:0000313" key="6">
    <source>
        <dbReference type="Proteomes" id="UP000004116"/>
    </source>
</evidence>
<dbReference type="InterPro" id="IPR011049">
    <property type="entry name" value="Serralysin-like_metalloprot_C"/>
</dbReference>
<comment type="subcellular location">
    <subcellularLocation>
        <location evidence="1">Secreted</location>
    </subcellularLocation>
</comment>
<dbReference type="SUPFAM" id="SSF51120">
    <property type="entry name" value="beta-Roll"/>
    <property type="match status" value="2"/>
</dbReference>
<sequence length="1696" mass="189220">MSNDNQSTLNTHETDQERLPLATLQNISATKTNLAIRLEQVLTLVNDLAARKIKYSLLDRTQLATLIDAFQRADGTLDIKRLMLTVFDTKHSMLWTEQIYQLLQQQDIHHQLSNLTVQSALQQSKYWNESQVEAIIGLQKIGTKKSIFGVPIETRLALQGLYMNNKMFNTLPDSTALCLAWLNAHTQGEVSANNFFHGLETHLAINEKKVMGALSHLEVKQADQFRYLFERLKDAAFVSNVDIATQYNAGLFSGQPGYYLLQGKYHALILVREQNREGQHTLSLYDPNVGMMHMSDGNTDKNGTALRAALHEYLQGKNNLADSQTRAEHYGIKQQEGQYQFHIYKVNLDRARESIPALHELQTLLSDFRTESQRMAETPVTFGQITLTVRLLREMGATLGGVPLALTHITDTNLATKLLFDPSQLNDYLTYVDSDNVLAKDSIKLLKQQITAQGGSHQLLRTDVEQNATTSALRLLDKIHRHVRDNKISDELWSSLHIDRSGYRHFRNIKSSFTDISNLIGMGIKGYCYLSEIYNLMKYNQMLKHKDLADELRAELILNRNLAIGSVSTSVGIDVSQYVLAKLNGYIARIRFITGVDVTQQQLSQLAQPPTRFAGVGRTLKLEKLGSRVSTISLNAGTKLVKFGGPVLNVLSTGFDIYDAYRSFSQLATITDVNVRQDLVFRGLLSSISAAVGIGIAIVFATGAVAATIAGPIGVVAGLGLMATGRIYSAIRQIEEVEKYITLSDSQKFENGWRIFFGGSLTPDLRQKVVEKKQLPLVRMLYDQQLFAHAAKTVLTTADVDTYYYSRGFCELVPHYYLDSTPANTNSNRHTRATKPVHKNVPAENLQTPYEKFPTQYKDWSTKMELGSLLYSKPTGLYGINDVVNANEYSDALAKAAADAEAKANGYANAMAQAEALGQDKAELLFLAAHAKDDSGNHHDAVAKAHTDMPYSTFIPPSHTNVRRFKQTTTDSENTSAIFDLGDGFDTAFGHRNKRNIFEGGAGTKFYTGGQLSDVFFLTGAAKPIVPSHFNGGDSLDFRQNGDALSSAKLAGLEDNNDILIAKAKPQEGNGYAIDLEAGTIHYVGLYYFDFLTRKIRYKGVEGVVAKISNIEHVSGHRGSDDFLAGNHLNNRLNGQGGLDRLYGYAGEDILTLEAGYMYGGSGLDTYCILQNSQPGNVQIYLNDSRDRENAEEKISNIMLNHDVTQIESIKLIPLDEILTYGAEIKLRNDNGTETILLLEDVYQIATDNNKRLELVSQYILSTRDGFLLFPQWAENLEQNDDGSWPLSPTFRVQYSPVHDQNKKDFFNDPLTEEKVINLQQNNAQKQGQVTVNGIQTRLPEFIHLIQEDTLFNDHMEGDQSHNTLHSRRGNDTLRGKAGSDIYHIYHEQAGSHRKIGIDNHDPEENPWLDLLVFDSISIDKLNQVKQDRNDIVLSSLSSDVNSGFPIGSIEVRIRDFMLNAHYRHIAVIDSLGDVYHLDIDDQNRPYLGQKESETQATAGDDCIVLSREVAIENNTFDALAGNDTIIDTSGLNRTLRGGAGNDMLLAIKGGKKVFEGGTGDDLLEGGEEDDTYRYTRGDGQDTIRDLGGSNTLLLLGNITKKDLQLQRKGNNMEVIIGAKNADDAGLITIENQFESSVNQIEKIRIGEETYNMNRLMQLMSLFHHVEQSRVTENRGNHFSLQENYHHPVAFTQLFV</sequence>
<dbReference type="Pfam" id="PF00353">
    <property type="entry name" value="HemolysinCabind"/>
    <property type="match status" value="3"/>
</dbReference>
<dbReference type="OrthoDB" id="1550625at2"/>
<accession>G2H2F8</accession>
<keyword evidence="3" id="KW-0106">Calcium</keyword>
<dbReference type="GO" id="GO:0005509">
    <property type="term" value="F:calcium ion binding"/>
    <property type="evidence" value="ECO:0007669"/>
    <property type="project" value="InterPro"/>
</dbReference>
<proteinExistence type="predicted"/>
<keyword evidence="2" id="KW-0964">Secreted</keyword>
<dbReference type="RefSeq" id="WP_006707880.1">
    <property type="nucleotide sequence ID" value="NZ_AGCA01000536.1"/>
</dbReference>
<dbReference type="PANTHER" id="PTHR38340:SF1">
    <property type="entry name" value="S-LAYER PROTEIN"/>
    <property type="match status" value="1"/>
</dbReference>
<reference evidence="5 6" key="1">
    <citation type="journal article" date="2012" name="Genome Res.">
        <title>Genomic basis of endosymbiont-conferred protection against an insect parasitoid.</title>
        <authorList>
            <person name="Hansen A.K."/>
            <person name="Vorburger C."/>
            <person name="Moran N.A."/>
        </authorList>
    </citation>
    <scope>NUCLEOTIDE SEQUENCE [LARGE SCALE GENOMIC DNA]</scope>
    <source>
        <strain evidence="6">R5.15</strain>
    </source>
</reference>
<dbReference type="PATRIC" id="fig|1005043.3.peg.2072"/>
<keyword evidence="4" id="KW-0472">Membrane</keyword>
<keyword evidence="6" id="KW-1185">Reference proteome</keyword>
<dbReference type="InterPro" id="IPR001343">
    <property type="entry name" value="Hemolysn_Ca-bd"/>
</dbReference>
<comment type="caution">
    <text evidence="5">The sequence shown here is derived from an EMBL/GenBank/DDBJ whole genome shotgun (WGS) entry which is preliminary data.</text>
</comment>
<evidence type="ECO:0000256" key="3">
    <source>
        <dbReference type="ARBA" id="ARBA00022837"/>
    </source>
</evidence>
<evidence type="ECO:0000256" key="2">
    <source>
        <dbReference type="ARBA" id="ARBA00022525"/>
    </source>
</evidence>
<dbReference type="Gene3D" id="2.150.10.10">
    <property type="entry name" value="Serralysin-like metalloprotease, C-terminal"/>
    <property type="match status" value="2"/>
</dbReference>
<evidence type="ECO:0000256" key="4">
    <source>
        <dbReference type="SAM" id="Phobius"/>
    </source>
</evidence>
<evidence type="ECO:0000256" key="1">
    <source>
        <dbReference type="ARBA" id="ARBA00004613"/>
    </source>
</evidence>